<dbReference type="EMBL" id="JAHXZJ010002237">
    <property type="protein sequence ID" value="KAH0546577.1"/>
    <property type="molecule type" value="Genomic_DNA"/>
</dbReference>
<evidence type="ECO:0000313" key="2">
    <source>
        <dbReference type="EMBL" id="KAH0546577.1"/>
    </source>
</evidence>
<reference evidence="2 3" key="1">
    <citation type="journal article" date="2021" name="J. Hered.">
        <title>A chromosome-level genome assembly of the parasitoid wasp, Cotesia glomerata (Hymenoptera: Braconidae).</title>
        <authorList>
            <person name="Pinto B.J."/>
            <person name="Weis J.J."/>
            <person name="Gamble T."/>
            <person name="Ode P.J."/>
            <person name="Paul R."/>
            <person name="Zaspel J.M."/>
        </authorList>
    </citation>
    <scope>NUCLEOTIDE SEQUENCE [LARGE SCALE GENOMIC DNA]</scope>
    <source>
        <strain evidence="2">CgM1</strain>
    </source>
</reference>
<dbReference type="Proteomes" id="UP000826195">
    <property type="component" value="Unassembled WGS sequence"/>
</dbReference>
<protein>
    <submittedName>
        <fullName evidence="2">Uncharacterized protein</fullName>
    </submittedName>
</protein>
<evidence type="ECO:0000313" key="3">
    <source>
        <dbReference type="Proteomes" id="UP000826195"/>
    </source>
</evidence>
<keyword evidence="3" id="KW-1185">Reference proteome</keyword>
<proteinExistence type="predicted"/>
<dbReference type="AlphaFoldDB" id="A0AAV7I6Y4"/>
<evidence type="ECO:0000256" key="1">
    <source>
        <dbReference type="SAM" id="MobiDB-lite"/>
    </source>
</evidence>
<feature type="region of interest" description="Disordered" evidence="1">
    <location>
        <begin position="1"/>
        <end position="47"/>
    </location>
</feature>
<organism evidence="2 3">
    <name type="scientific">Cotesia glomerata</name>
    <name type="common">Lepidopteran parasitic wasp</name>
    <name type="synonym">Apanteles glomeratus</name>
    <dbReference type="NCBI Taxonomy" id="32391"/>
    <lineage>
        <taxon>Eukaryota</taxon>
        <taxon>Metazoa</taxon>
        <taxon>Ecdysozoa</taxon>
        <taxon>Arthropoda</taxon>
        <taxon>Hexapoda</taxon>
        <taxon>Insecta</taxon>
        <taxon>Pterygota</taxon>
        <taxon>Neoptera</taxon>
        <taxon>Endopterygota</taxon>
        <taxon>Hymenoptera</taxon>
        <taxon>Apocrita</taxon>
        <taxon>Ichneumonoidea</taxon>
        <taxon>Braconidae</taxon>
        <taxon>Microgastrinae</taxon>
        <taxon>Cotesia</taxon>
    </lineage>
</organism>
<gene>
    <name evidence="2" type="ORF">KQX54_011690</name>
</gene>
<accession>A0AAV7I6Y4</accession>
<comment type="caution">
    <text evidence="2">The sequence shown here is derived from an EMBL/GenBank/DDBJ whole genome shotgun (WGS) entry which is preliminary data.</text>
</comment>
<feature type="compositionally biased region" description="Basic and acidic residues" evidence="1">
    <location>
        <begin position="10"/>
        <end position="47"/>
    </location>
</feature>
<sequence>MGQKNNEINHNFEDKVRKSDAEITDTEAKDTEENNKEDNFCNNDDIKEVYPDNNMDIEFTSNDEIKKMQPGEKVLFIWKKLKLKYLMDIQREISKNLK</sequence>
<name>A0AAV7I6Y4_COTGL</name>